<evidence type="ECO:0000256" key="13">
    <source>
        <dbReference type="ARBA" id="ARBA00023242"/>
    </source>
</evidence>
<dbReference type="SMART" id="SM01343">
    <property type="entry name" value="FATC"/>
    <property type="match status" value="1"/>
</dbReference>
<dbReference type="GO" id="GO:0106310">
    <property type="term" value="F:protein serine kinase activity"/>
    <property type="evidence" value="ECO:0007669"/>
    <property type="project" value="RHEA"/>
</dbReference>
<keyword evidence="13 16" id="KW-0539">Nucleus</keyword>
<dbReference type="GO" id="GO:0005524">
    <property type="term" value="F:ATP binding"/>
    <property type="evidence" value="ECO:0007669"/>
    <property type="project" value="UniProtKB-KW"/>
</dbReference>
<dbReference type="InterPro" id="IPR038980">
    <property type="entry name" value="ATM_plant"/>
</dbReference>
<keyword evidence="17" id="KW-0812">Transmembrane</keyword>
<gene>
    <name evidence="21" type="ORF">CYFA0S_01e17678g</name>
</gene>
<keyword evidence="16" id="KW-0156">Chromatin regulator</keyword>
<evidence type="ECO:0000256" key="9">
    <source>
        <dbReference type="ARBA" id="ARBA00022763"/>
    </source>
</evidence>
<dbReference type="Pfam" id="PF02260">
    <property type="entry name" value="FATC"/>
    <property type="match status" value="1"/>
</dbReference>
<dbReference type="GO" id="GO:0005634">
    <property type="term" value="C:nucleus"/>
    <property type="evidence" value="ECO:0007669"/>
    <property type="project" value="UniProtKB-SubCell"/>
</dbReference>
<feature type="transmembrane region" description="Helical" evidence="17">
    <location>
        <begin position="96"/>
        <end position="119"/>
    </location>
</feature>
<evidence type="ECO:0000259" key="20">
    <source>
        <dbReference type="PROSITE" id="PS51190"/>
    </source>
</evidence>
<dbReference type="InterPro" id="IPR003152">
    <property type="entry name" value="FATC_dom"/>
</dbReference>
<evidence type="ECO:0000256" key="5">
    <source>
        <dbReference type="ARBA" id="ARBA00014619"/>
    </source>
</evidence>
<dbReference type="EMBL" id="LK052886">
    <property type="protein sequence ID" value="CDR37809.1"/>
    <property type="molecule type" value="Genomic_DNA"/>
</dbReference>
<dbReference type="PROSITE" id="PS50290">
    <property type="entry name" value="PI3_4_KINASE_3"/>
    <property type="match status" value="1"/>
</dbReference>
<evidence type="ECO:0000256" key="1">
    <source>
        <dbReference type="ARBA" id="ARBA00004123"/>
    </source>
</evidence>
<dbReference type="PROSITE" id="PS00915">
    <property type="entry name" value="PI3_4_KINASE_1"/>
    <property type="match status" value="1"/>
</dbReference>
<dbReference type="InterPro" id="IPR000403">
    <property type="entry name" value="PI3/4_kinase_cat_dom"/>
</dbReference>
<evidence type="ECO:0000256" key="15">
    <source>
        <dbReference type="ARBA" id="ARBA00048679"/>
    </source>
</evidence>
<evidence type="ECO:0000259" key="18">
    <source>
        <dbReference type="PROSITE" id="PS50290"/>
    </source>
</evidence>
<evidence type="ECO:0000256" key="11">
    <source>
        <dbReference type="ARBA" id="ARBA00022840"/>
    </source>
</evidence>
<dbReference type="InterPro" id="IPR011009">
    <property type="entry name" value="Kinase-like_dom_sf"/>
</dbReference>
<proteinExistence type="inferred from homology"/>
<dbReference type="PANTHER" id="PTHR37079">
    <property type="entry name" value="SERINE/THREONINE-PROTEIN KINASE ATM"/>
    <property type="match status" value="1"/>
</dbReference>
<dbReference type="GO" id="GO:0006281">
    <property type="term" value="P:DNA repair"/>
    <property type="evidence" value="ECO:0007669"/>
    <property type="project" value="InterPro"/>
</dbReference>
<dbReference type="GO" id="GO:0000781">
    <property type="term" value="C:chromosome, telomeric region"/>
    <property type="evidence" value="ECO:0007669"/>
    <property type="project" value="UniProtKB-SubCell"/>
</dbReference>
<dbReference type="Gene3D" id="1.10.1070.11">
    <property type="entry name" value="Phosphatidylinositol 3-/4-kinase, catalytic domain"/>
    <property type="match status" value="1"/>
</dbReference>
<dbReference type="Gene3D" id="3.30.1010.10">
    <property type="entry name" value="Phosphatidylinositol 3-kinase Catalytic Subunit, Chain A, domain 4"/>
    <property type="match status" value="1"/>
</dbReference>
<evidence type="ECO:0000256" key="8">
    <source>
        <dbReference type="ARBA" id="ARBA00022741"/>
    </source>
</evidence>
<dbReference type="GO" id="GO:0004674">
    <property type="term" value="F:protein serine/threonine kinase activity"/>
    <property type="evidence" value="ECO:0007669"/>
    <property type="project" value="UniProtKB-KW"/>
</dbReference>
<dbReference type="SMART" id="SM01342">
    <property type="entry name" value="TAN"/>
    <property type="match status" value="1"/>
</dbReference>
<dbReference type="OrthoDB" id="381190at2759"/>
<keyword evidence="12 16" id="KW-0779">Telomere</keyword>
<evidence type="ECO:0000256" key="12">
    <source>
        <dbReference type="ARBA" id="ARBA00022895"/>
    </source>
</evidence>
<evidence type="ECO:0000256" key="4">
    <source>
        <dbReference type="ARBA" id="ARBA00012513"/>
    </source>
</evidence>
<keyword evidence="16" id="KW-0158">Chromosome</keyword>
<evidence type="ECO:0000256" key="14">
    <source>
        <dbReference type="ARBA" id="ARBA00047899"/>
    </source>
</evidence>
<evidence type="ECO:0000256" key="17">
    <source>
        <dbReference type="SAM" id="Phobius"/>
    </source>
</evidence>
<keyword evidence="17" id="KW-1133">Transmembrane helix</keyword>
<organism evidence="21">
    <name type="scientific">Cyberlindnera fabianii</name>
    <name type="common">Yeast</name>
    <name type="synonym">Hansenula fabianii</name>
    <dbReference type="NCBI Taxonomy" id="36022"/>
    <lineage>
        <taxon>Eukaryota</taxon>
        <taxon>Fungi</taxon>
        <taxon>Dikarya</taxon>
        <taxon>Ascomycota</taxon>
        <taxon>Saccharomycotina</taxon>
        <taxon>Saccharomycetes</taxon>
        <taxon>Phaffomycetales</taxon>
        <taxon>Phaffomycetaceae</taxon>
        <taxon>Cyberlindnera</taxon>
    </lineage>
</organism>
<dbReference type="GO" id="GO:0035556">
    <property type="term" value="P:intracellular signal transduction"/>
    <property type="evidence" value="ECO:0007669"/>
    <property type="project" value="UniProtKB-ARBA"/>
</dbReference>
<keyword evidence="8 16" id="KW-0547">Nucleotide-binding</keyword>
<evidence type="ECO:0000256" key="2">
    <source>
        <dbReference type="ARBA" id="ARBA00004574"/>
    </source>
</evidence>
<dbReference type="PhylomeDB" id="A0A061ASV9"/>
<dbReference type="InterPro" id="IPR044107">
    <property type="entry name" value="PIKKc_ATM"/>
</dbReference>
<keyword evidence="17" id="KW-0472">Membrane</keyword>
<dbReference type="InterPro" id="IPR014009">
    <property type="entry name" value="PIK_FAT"/>
</dbReference>
<evidence type="ECO:0000256" key="10">
    <source>
        <dbReference type="ARBA" id="ARBA00022777"/>
    </source>
</evidence>
<dbReference type="InterPro" id="IPR021668">
    <property type="entry name" value="TAN"/>
</dbReference>
<dbReference type="InterPro" id="IPR018936">
    <property type="entry name" value="PI3/4_kinase_CS"/>
</dbReference>
<dbReference type="CDD" id="cd05171">
    <property type="entry name" value="PIKKc_ATM"/>
    <property type="match status" value="1"/>
</dbReference>
<feature type="domain" description="PI3K/PI4K catalytic" evidence="18">
    <location>
        <begin position="2396"/>
        <end position="2703"/>
    </location>
</feature>
<keyword evidence="10 16" id="KW-0418">Kinase</keyword>
<accession>A0A061ASV9</accession>
<dbReference type="VEuPathDB" id="FungiDB:BON22_1599"/>
<comment type="similarity">
    <text evidence="3 16">Belongs to the PI3/PI4-kinase family. ATM subfamily.</text>
</comment>
<dbReference type="PROSITE" id="PS51190">
    <property type="entry name" value="FATC"/>
    <property type="match status" value="1"/>
</dbReference>
<keyword evidence="6 16" id="KW-0723">Serine/threonine-protein kinase</keyword>
<comment type="catalytic activity">
    <reaction evidence="15">
        <text>L-seryl-[protein] + ATP = O-phospho-L-seryl-[protein] + ADP + H(+)</text>
        <dbReference type="Rhea" id="RHEA:17989"/>
        <dbReference type="Rhea" id="RHEA-COMP:9863"/>
        <dbReference type="Rhea" id="RHEA-COMP:11604"/>
        <dbReference type="ChEBI" id="CHEBI:15378"/>
        <dbReference type="ChEBI" id="CHEBI:29999"/>
        <dbReference type="ChEBI" id="CHEBI:30616"/>
        <dbReference type="ChEBI" id="CHEBI:83421"/>
        <dbReference type="ChEBI" id="CHEBI:456216"/>
        <dbReference type="EC" id="2.7.11.1"/>
    </reaction>
</comment>
<dbReference type="EC" id="2.7.11.1" evidence="4 16"/>
<dbReference type="SMART" id="SM00146">
    <property type="entry name" value="PI3Kc"/>
    <property type="match status" value="1"/>
</dbReference>
<comment type="subcellular location">
    <subcellularLocation>
        <location evidence="2 16">Chromosome</location>
        <location evidence="2 16">Telomere</location>
    </subcellularLocation>
    <subcellularLocation>
        <location evidence="1 16">Nucleus</location>
    </subcellularLocation>
</comment>
<dbReference type="PROSITE" id="PS51189">
    <property type="entry name" value="FAT"/>
    <property type="match status" value="1"/>
</dbReference>
<evidence type="ECO:0000256" key="3">
    <source>
        <dbReference type="ARBA" id="ARBA00010769"/>
    </source>
</evidence>
<dbReference type="GO" id="GO:0006325">
    <property type="term" value="P:chromatin organization"/>
    <property type="evidence" value="ECO:0007669"/>
    <property type="project" value="UniProtKB-KW"/>
</dbReference>
<protein>
    <recommendedName>
        <fullName evidence="5 16">Serine/threonine-protein kinase Tel1</fullName>
        <ecNumber evidence="4 16">2.7.11.1</ecNumber>
    </recommendedName>
</protein>
<comment type="function">
    <text evidence="16">Serine/threonine protein kinase which activates checkpoint signaling upon genotoxic stresses such as ionizing radiation (IR), ultraviolet light (UV), or DNA replication stalling, thereby acting as a DNA damage sensor. Recognizes the substrate consensus sequence [ST]-Q. Phosphorylates histone H2A to form H2AS128ph (gamma-H2A) at sites of DNA damage, involved in the regulation of DNA damage response mechanism. Required for the control of telomere length and genome stability.</text>
</comment>
<dbReference type="PANTHER" id="PTHR37079:SF4">
    <property type="entry name" value="SERINE_THREONINE-PROTEIN KINASE ATM"/>
    <property type="match status" value="1"/>
</dbReference>
<reference evidence="21" key="1">
    <citation type="journal article" date="2014" name="Genome Announc.">
        <title>Genome sequence of the yeast Cyberlindnera fabianii (Hansenula fabianii).</title>
        <authorList>
            <person name="Freel K.C."/>
            <person name="Sarilar V."/>
            <person name="Neuveglise C."/>
            <person name="Devillers H."/>
            <person name="Friedrich A."/>
            <person name="Schacherer J."/>
        </authorList>
    </citation>
    <scope>NUCLEOTIDE SEQUENCE</scope>
    <source>
        <strain evidence="21">YJS4271</strain>
    </source>
</reference>
<evidence type="ECO:0000256" key="7">
    <source>
        <dbReference type="ARBA" id="ARBA00022679"/>
    </source>
</evidence>
<name>A0A061ASV9_CYBFA</name>
<feature type="domain" description="FATC" evidence="20">
    <location>
        <begin position="2709"/>
        <end position="2741"/>
    </location>
</feature>
<evidence type="ECO:0000259" key="19">
    <source>
        <dbReference type="PROSITE" id="PS51189"/>
    </source>
</evidence>
<evidence type="ECO:0000313" key="21">
    <source>
        <dbReference type="EMBL" id="CDR37809.1"/>
    </source>
</evidence>
<keyword evidence="9 16" id="KW-0227">DNA damage</keyword>
<dbReference type="SUPFAM" id="SSF56112">
    <property type="entry name" value="Protein kinase-like (PK-like)"/>
    <property type="match status" value="1"/>
</dbReference>
<dbReference type="InterPro" id="IPR036940">
    <property type="entry name" value="PI3/4_kinase_cat_sf"/>
</dbReference>
<keyword evidence="7 16" id="KW-0808">Transferase</keyword>
<sequence>MSQITLQELQSKLHSTKVKDRNEALQSLGHIAEGPELISKKEFSLISASLCNMIDLEKMSYTKNSTSVTWERLENASYLLRAFISKTAKKIKIKDALALIEYITSMIFALDGSIFMPLAPNFSKILHMLVSDGLFRDHLSPASWSSTLTSVMKALLLQCGVDSHEKFFVDLLHTVRLLLLEPMIPVASFATNLTNLLTVYFKRLRKENLTTSVALEIVNHTLILFSTSSVHNGLQLVKHVVRAIGFMTNTNFDALRDHISIFAILGAEYISSDLMPLITLDETDEVTIPGKEHRDDLLHLIDGLLIQATKNTHGLLTPSMMEFYNTHPRESTWFRMNGIGISHASHSRAWISALAVVSLINSFYTLRSDELPIQGRTWKKRKIDTQSFASALSEVDNPIQLYLKLTSSGSELTQALGIQLLLTHLSTYSVDPSSFSTSDVMFYEKKGLAAWSSITIRAMIQHGWSLSTEESDQLLRINLQMIKDPSYMDSACQLIIQILSAPSYVITDRSVKQLIRSMYEVPHVYGPDHVSDHSLKFWMAIADHSKFLNRGGFRTGDMIINWLSAKVSSSSFDRRRCDMFPYFILWLVGCKETFDDDHGLVFHDDIFTRFNSRRMFLGDLPRRMLNVKTSGANAVSLRNFTSLMPPTTTTALEKVIDAFILIMEKFDTTEDMETSMRLIVHGITIYQGIYSLAHLNSVSERLKYDIVRLLEASPVTNQTADSVLFELNRIKVFNNGGMFVMDAIKVDLLNQDVDDLGESIDVSMTNIDVFDDFGMVRKRKSKDDLYTSSLVSELRCISTHEQMMVKLLIHLEAGFKPVIDHNISLVRVIEYVCSLKGEKVLYSLGSLAKFLTTSSARKISKENLIETFKVIVQAVFSSSSFECSPIGHWICHSIALSHCDDLLDDLSKDGFKHYFAYITGLAGMGIVFSESAHLFAAVLLRMMMNEKSHNINNNLDLKQMFLNTWKSSNFVMAASQHALNQFQSTLSARHQRSFLQTLKGVMGSPESSPESATLLCITCEGLSTVSYPLLVDSVNLILRYNSSIHFSRKIEPTLNSILGRAGIEGKGIPELMKLEVLYTWFSERLSFESFPFRLFGYTDFATFALKNDITLYAICRSHQNTNSKTIDLILNYSDAESEMDLKAEAASLLIPLSFAKNGTRQKISAILDDLADAGLIIYQDFMITTKLLELADVSSETSICKYLPQYRELALPTSKELYPLCSVGISVADVLHGLNKYQGANMWKPQTINFVASRLLNLISGSKFVDDKLIGLRRLKLLLVIGGEGLKSDQTSLSLIPSLIECLLDPVLHRDSAVLIEFVLSHTPDLTRSCVYPDGLLQVYDASTKYAKSGKQLSQSLKQFLLKTYSEVTPQDPWRVLFSPFIDVLGLKEIRLSQVSLHNALVHLSHNPTPGMVQNIFRTMSLVFEENSTKYVLGYDFCTHKDVAQMLLNADISSATNEVRMFISRYLGRFYLQTGESLIPEKKEVKNRIDVSADIPLLNALCDRLMEIRQGTSSRDESLMLDGVMGHLLFCYDQDPAAVENLVNVSDYLSSLAEVLVPIDSFKFRVIFSQKPDSENITDLSSDKDCYKLSTIDWSLKLTLSLLNEIAPVFEWCESIMSYAASFPESTRHILNPIWIVFVRHFETAATKVILEFISIALSEGIERAGTEKMIIIVELCQLIRSGSRDNKYLKSVYSKLDHELLYTAAHGVGSHKFALAVFEEFMKPMPPKSPQFTLEEKASTLLMLYEGFDDVDMIYGVPMDTNLDYAIDIMCKDEKDSMRQVMFSSARYDCSIFSGDDHLPQQDLFNSLTRNSLNGLSALVNDSRDAEVKLHNDYDWCWKLNRWDIAPPENPSTEGEMIYSTLRAMKERQAPVIIQNLCQSLMLEVLNHGDRKTLLKTLCTIASLEEINRSSIYDLRKNIETTMAATDLWFKVMPFGDFETLLWTRKIAFEVMTASSGESEAMLAAALEMARFGEYARLHGESQKAINNAVLLEKVSQVWKSDNIGEALEKVSKFESACTLWSQGETYIPINILTKDLGVTSDIQTKYFPQNALCTSSAYFNSYLAKWSSESRQTKFYDIMTRYVAPVMDSYTQIKSAKERSVAMHNIANFCYQHLRSKEYDDIAQQKFDDLQAKKIEINELKGIVQNKNLSESERKEAKRYMNKISIKFTAEVEYYNKMMETKALCAQHGLTCSLLSVMFSDEFDNEDVDKFCALWLKFDENKYTDPIRKHIGLVPSHKFIPWLNQLCSRLSSDTKPHFQATLQELIQKICVRHPYHSLYFIMNLRTYRNYDVSQTDRSVNHRVQAADDVWARMKKDTDFYSRVMSPVSAFCARSINLACEKVKNKQKMHLENLTIGKYWLNDVTEGNLPLPTLNNLPIDKSGNYESVPRIASVDPTISISPSGISLPKIMKVKLTDGSIHRLLLKGSMDDLRQDAIMEQVFEKVNLILKNQRETRKRNLRIRTYKVVPLGPQAGIIEFVANSVALCDILKPLHKNDSISFDEARMMMKEVQLKRTKDRVAKYREIMEKTPPVFRDFFFQAFLNMDEWYESRQIYTRGIVTTSIVGYILGLGDRHLNNILLDKKTGEPIHIDFGVAFDQGRLLPVPELVPFRLTRDIIDGLGVTGVEGAFRKGSELVFKVLRDNSEKIIGILDVLRYDPLYTWVISPIRRKRLQETDIENDAVSTKIEEKGSEAATAVRGVEEKLANHGLSVEATVQELINDATDVNNLGVIYLGWAPFY</sequence>
<keyword evidence="11 16" id="KW-0067">ATP-binding</keyword>
<dbReference type="Pfam" id="PF11640">
    <property type="entry name" value="TAN"/>
    <property type="match status" value="1"/>
</dbReference>
<comment type="catalytic activity">
    <reaction evidence="14 16">
        <text>L-threonyl-[protein] + ATP = O-phospho-L-threonyl-[protein] + ADP + H(+)</text>
        <dbReference type="Rhea" id="RHEA:46608"/>
        <dbReference type="Rhea" id="RHEA-COMP:11060"/>
        <dbReference type="Rhea" id="RHEA-COMP:11605"/>
        <dbReference type="ChEBI" id="CHEBI:15378"/>
        <dbReference type="ChEBI" id="CHEBI:30013"/>
        <dbReference type="ChEBI" id="CHEBI:30616"/>
        <dbReference type="ChEBI" id="CHEBI:61977"/>
        <dbReference type="ChEBI" id="CHEBI:456216"/>
        <dbReference type="EC" id="2.7.11.1"/>
    </reaction>
</comment>
<dbReference type="PROSITE" id="PS00916">
    <property type="entry name" value="PI3_4_KINASE_2"/>
    <property type="match status" value="1"/>
</dbReference>
<dbReference type="Pfam" id="PF00454">
    <property type="entry name" value="PI3_PI4_kinase"/>
    <property type="match status" value="1"/>
</dbReference>
<evidence type="ECO:0000256" key="16">
    <source>
        <dbReference type="RuleBase" id="RU365027"/>
    </source>
</evidence>
<evidence type="ECO:0000256" key="6">
    <source>
        <dbReference type="ARBA" id="ARBA00022527"/>
    </source>
</evidence>
<feature type="domain" description="FAT" evidence="19">
    <location>
        <begin position="1701"/>
        <end position="2289"/>
    </location>
</feature>